<reference evidence="2 3" key="1">
    <citation type="submission" date="2019-03" db="EMBL/GenBank/DDBJ databases">
        <title>Single cell metagenomics reveals metabolic interactions within the superorganism composed of flagellate Streblomastix strix and complex community of Bacteroidetes bacteria on its surface.</title>
        <authorList>
            <person name="Treitli S.C."/>
            <person name="Kolisko M."/>
            <person name="Husnik F."/>
            <person name="Keeling P."/>
            <person name="Hampl V."/>
        </authorList>
    </citation>
    <scope>NUCLEOTIDE SEQUENCE [LARGE SCALE GENOMIC DNA]</scope>
    <source>
        <strain evidence="2">ST1C</strain>
    </source>
</reference>
<feature type="compositionally biased region" description="Low complexity" evidence="1">
    <location>
        <begin position="87"/>
        <end position="101"/>
    </location>
</feature>
<proteinExistence type="predicted"/>
<feature type="region of interest" description="Disordered" evidence="1">
    <location>
        <begin position="87"/>
        <end position="110"/>
    </location>
</feature>
<sequence>MKEGLMHLKVDLRGNIKMEMKFPNVSYLKGDLAPLIPFDDPDTKIEIKQRNIYLKLDSCITSSREGELPLCLLDSERYEPSLQQTLTMSLRSQSQSSSSGTGNKDKPYQDRVRRNVLRLPEFKIHEILASIKFQDTGLNSGGSRLQSKAKGAKRQVAEGFIYFCQIEHDFRLAWAEERHKIKEKDDTLDQKKSKQRELLYELKEFDKLTKHKRSPETNNLHALRGKANKNIINHQYEAIISTRNVLEGLSRTQVADQIPGTGLCRGPGLGLGSGLERRSFKPESVRAWSRWLHDALDRLWRDEHVWPISEPIEQSSIEQTSVFADVSKSLSAAEGSALGALKSVNGKESPTKHITDTYLMILSAGHRFRVIRESANLYGWKRSYVLKGVNQAISRQMQEPLEIESKLNGQNRKNYRNYDYKSNDRRGSRHDYRSHNK</sequence>
<organism evidence="2 3">
    <name type="scientific">Streblomastix strix</name>
    <dbReference type="NCBI Taxonomy" id="222440"/>
    <lineage>
        <taxon>Eukaryota</taxon>
        <taxon>Metamonada</taxon>
        <taxon>Preaxostyla</taxon>
        <taxon>Oxymonadida</taxon>
        <taxon>Streblomastigidae</taxon>
        <taxon>Streblomastix</taxon>
    </lineage>
</organism>
<feature type="region of interest" description="Disordered" evidence="1">
    <location>
        <begin position="404"/>
        <end position="437"/>
    </location>
</feature>
<dbReference type="Proteomes" id="UP000324800">
    <property type="component" value="Unassembled WGS sequence"/>
</dbReference>
<name>A0A5J4WGK5_9EUKA</name>
<dbReference type="AlphaFoldDB" id="A0A5J4WGK5"/>
<evidence type="ECO:0000256" key="1">
    <source>
        <dbReference type="SAM" id="MobiDB-lite"/>
    </source>
</evidence>
<protein>
    <submittedName>
        <fullName evidence="2">Uncharacterized protein</fullName>
    </submittedName>
</protein>
<evidence type="ECO:0000313" key="3">
    <source>
        <dbReference type="Proteomes" id="UP000324800"/>
    </source>
</evidence>
<dbReference type="EMBL" id="SNRW01002217">
    <property type="protein sequence ID" value="KAA6393485.1"/>
    <property type="molecule type" value="Genomic_DNA"/>
</dbReference>
<feature type="compositionally biased region" description="Basic and acidic residues" evidence="1">
    <location>
        <begin position="416"/>
        <end position="437"/>
    </location>
</feature>
<comment type="caution">
    <text evidence="2">The sequence shown here is derived from an EMBL/GenBank/DDBJ whole genome shotgun (WGS) entry which is preliminary data.</text>
</comment>
<evidence type="ECO:0000313" key="2">
    <source>
        <dbReference type="EMBL" id="KAA6393485.1"/>
    </source>
</evidence>
<accession>A0A5J4WGK5</accession>
<gene>
    <name evidence="2" type="ORF">EZS28_010988</name>
</gene>